<feature type="compositionally biased region" description="Pro residues" evidence="1">
    <location>
        <begin position="302"/>
        <end position="314"/>
    </location>
</feature>
<organism evidence="2 3">
    <name type="scientific">Candidatus Falkowbacteria bacterium GW2011_GWA2_39_24</name>
    <dbReference type="NCBI Taxonomy" id="1618634"/>
    <lineage>
        <taxon>Bacteria</taxon>
        <taxon>Candidatus Falkowiibacteriota</taxon>
    </lineage>
</organism>
<accession>A0A0G0ND87</accession>
<dbReference type="Proteomes" id="UP000034048">
    <property type="component" value="Unassembled WGS sequence"/>
</dbReference>
<name>A0A0G0ND87_9BACT</name>
<evidence type="ECO:0000313" key="3">
    <source>
        <dbReference type="Proteomes" id="UP000034048"/>
    </source>
</evidence>
<evidence type="ECO:0000313" key="2">
    <source>
        <dbReference type="EMBL" id="KKR13468.1"/>
    </source>
</evidence>
<proteinExistence type="predicted"/>
<feature type="compositionally biased region" description="Polar residues" evidence="1">
    <location>
        <begin position="320"/>
        <end position="336"/>
    </location>
</feature>
<comment type="caution">
    <text evidence="2">The sequence shown here is derived from an EMBL/GenBank/DDBJ whole genome shotgun (WGS) entry which is preliminary data.</text>
</comment>
<reference evidence="2 3" key="1">
    <citation type="journal article" date="2015" name="Nature">
        <title>rRNA introns, odd ribosomes, and small enigmatic genomes across a large radiation of phyla.</title>
        <authorList>
            <person name="Brown C.T."/>
            <person name="Hug L.A."/>
            <person name="Thomas B.C."/>
            <person name="Sharon I."/>
            <person name="Castelle C.J."/>
            <person name="Singh A."/>
            <person name="Wilkins M.J."/>
            <person name="Williams K.H."/>
            <person name="Banfield J.F."/>
        </authorList>
    </citation>
    <scope>NUCLEOTIDE SEQUENCE [LARGE SCALE GENOMIC DNA]</scope>
</reference>
<feature type="region of interest" description="Disordered" evidence="1">
    <location>
        <begin position="282"/>
        <end position="343"/>
    </location>
</feature>
<gene>
    <name evidence="2" type="ORF">UT42_C0046G0011</name>
</gene>
<evidence type="ECO:0000256" key="1">
    <source>
        <dbReference type="SAM" id="MobiDB-lite"/>
    </source>
</evidence>
<sequence length="343" mass="38626">MCSIKDSSYLVQLNSKGEPLITVLQAGYPFLTDMNQPEPIAEAEPTVAEAEEKIPNISKPMSGVIRTKPWVIQAVPFQDSSHAKHLAKDKVKVSWDLADPVRQFMQYSGSENSRLTNLREGEDFIIVDIKDGKYFQLVIEYPIGVHYFTDDHETDFNNVALVKNYNKNPEKVFEMMLSPTPLLSQDKKEAGKTVATKPVKKNLTKKQKYPNGWYYVETDLLFSQDPGFFTHLANGRDIMAGNEDGFKVIKNDYVLVGADYLEKWSPTVYEQYQGKNKFVNKPVSLQDYPDNQASKKPQVQPSAPPVVQQPPAKPIKPQLNLPSSQDEGQTQAQPISGSKAKKK</sequence>
<dbReference type="EMBL" id="LBWS01000046">
    <property type="protein sequence ID" value="KKR13468.1"/>
    <property type="molecule type" value="Genomic_DNA"/>
</dbReference>
<protein>
    <submittedName>
        <fullName evidence="2">Uncharacterized protein</fullName>
    </submittedName>
</protein>
<dbReference type="AlphaFoldDB" id="A0A0G0ND87"/>